<dbReference type="PRINTS" id="PR00039">
    <property type="entry name" value="HTHLYSR"/>
</dbReference>
<dbReference type="PANTHER" id="PTHR30346">
    <property type="entry name" value="TRANSCRIPTIONAL DUAL REGULATOR HCAR-RELATED"/>
    <property type="match status" value="1"/>
</dbReference>
<reference evidence="5 6" key="1">
    <citation type="submission" date="2017-05" db="EMBL/GenBank/DDBJ databases">
        <title>Full genome sequence of Pseudorhodoplanes sinuspersici.</title>
        <authorList>
            <person name="Dastgheib S.M.M."/>
            <person name="Shavandi M."/>
            <person name="Tirandaz H."/>
        </authorList>
    </citation>
    <scope>NUCLEOTIDE SEQUENCE [LARGE SCALE GENOMIC DNA]</scope>
    <source>
        <strain evidence="5 6">RIPI110</strain>
    </source>
</reference>
<sequence>MNLSLRQLRYVVAAADSGHVTDAARRLNVSQPSISSAIAELEAEIGVPLFIRHHARGVTLTPVGERVVNEARLLLKHAQDFTQNAIELGDALKGEISVGCFLTLAIRFMPGLLAGFAQKYPGITVQLQEGDQEEMISMMQAGRIELALAYNLAVPDEIDAEPLIDLPPYAIVAANHPLARRRSISLKDLAEEPFILLDLPHSRDYFFGLFRAVGLSPRIVFRSRSQELIRGLVAHGHGFAIQNAIPATTIAYDGNSIAVLALDETLPPTRIMTLRLKHYATRPAVQAFQDYVHTAFSTSGIFAPGSITPPRVNPVKRR</sequence>
<protein>
    <submittedName>
        <fullName evidence="5">LysR family transcriptional regulator</fullName>
    </submittedName>
</protein>
<dbReference type="PROSITE" id="PS50931">
    <property type="entry name" value="HTH_LYSR"/>
    <property type="match status" value="1"/>
</dbReference>
<dbReference type="GO" id="GO:0003677">
    <property type="term" value="F:DNA binding"/>
    <property type="evidence" value="ECO:0007669"/>
    <property type="project" value="UniProtKB-KW"/>
</dbReference>
<evidence type="ECO:0000256" key="2">
    <source>
        <dbReference type="ARBA" id="ARBA00023015"/>
    </source>
</evidence>
<dbReference type="RefSeq" id="WP_086088959.1">
    <property type="nucleotide sequence ID" value="NZ_CP021112.1"/>
</dbReference>
<dbReference type="STRING" id="1235591.CAK95_16890"/>
<dbReference type="FunFam" id="1.10.10.10:FF:000001">
    <property type="entry name" value="LysR family transcriptional regulator"/>
    <property type="match status" value="1"/>
</dbReference>
<dbReference type="PANTHER" id="PTHR30346:SF0">
    <property type="entry name" value="HCA OPERON TRANSCRIPTIONAL ACTIVATOR HCAR"/>
    <property type="match status" value="1"/>
</dbReference>
<dbReference type="OrthoDB" id="8679465at2"/>
<dbReference type="AlphaFoldDB" id="A0A1W6ZT82"/>
<dbReference type="SUPFAM" id="SSF46785">
    <property type="entry name" value="Winged helix' DNA-binding domain"/>
    <property type="match status" value="1"/>
</dbReference>
<dbReference type="Proteomes" id="UP000194137">
    <property type="component" value="Chromosome"/>
</dbReference>
<dbReference type="CDD" id="cd08412">
    <property type="entry name" value="PBP2_PAO1_like"/>
    <property type="match status" value="1"/>
</dbReference>
<dbReference type="InterPro" id="IPR005119">
    <property type="entry name" value="LysR_subst-bd"/>
</dbReference>
<keyword evidence="3" id="KW-0238">DNA-binding</keyword>
<evidence type="ECO:0000313" key="5">
    <source>
        <dbReference type="EMBL" id="ARQ00562.1"/>
    </source>
</evidence>
<keyword evidence="4" id="KW-0804">Transcription</keyword>
<dbReference type="InterPro" id="IPR036388">
    <property type="entry name" value="WH-like_DNA-bd_sf"/>
</dbReference>
<dbReference type="Pfam" id="PF00126">
    <property type="entry name" value="HTH_1"/>
    <property type="match status" value="1"/>
</dbReference>
<comment type="similarity">
    <text evidence="1">Belongs to the LysR transcriptional regulatory family.</text>
</comment>
<keyword evidence="6" id="KW-1185">Reference proteome</keyword>
<dbReference type="Gene3D" id="1.10.10.10">
    <property type="entry name" value="Winged helix-like DNA-binding domain superfamily/Winged helix DNA-binding domain"/>
    <property type="match status" value="1"/>
</dbReference>
<evidence type="ECO:0000256" key="3">
    <source>
        <dbReference type="ARBA" id="ARBA00023125"/>
    </source>
</evidence>
<evidence type="ECO:0000313" key="6">
    <source>
        <dbReference type="Proteomes" id="UP000194137"/>
    </source>
</evidence>
<keyword evidence="2" id="KW-0805">Transcription regulation</keyword>
<dbReference type="GO" id="GO:0003700">
    <property type="term" value="F:DNA-binding transcription factor activity"/>
    <property type="evidence" value="ECO:0007669"/>
    <property type="project" value="InterPro"/>
</dbReference>
<dbReference type="InterPro" id="IPR000847">
    <property type="entry name" value="LysR_HTH_N"/>
</dbReference>
<accession>A0A1W6ZT82</accession>
<dbReference type="InterPro" id="IPR036390">
    <property type="entry name" value="WH_DNA-bd_sf"/>
</dbReference>
<evidence type="ECO:0000256" key="1">
    <source>
        <dbReference type="ARBA" id="ARBA00009437"/>
    </source>
</evidence>
<dbReference type="SUPFAM" id="SSF53850">
    <property type="entry name" value="Periplasmic binding protein-like II"/>
    <property type="match status" value="1"/>
</dbReference>
<proteinExistence type="inferred from homology"/>
<gene>
    <name evidence="5" type="ORF">CAK95_16890</name>
</gene>
<evidence type="ECO:0000256" key="4">
    <source>
        <dbReference type="ARBA" id="ARBA00023163"/>
    </source>
</evidence>
<dbReference type="GO" id="GO:0032993">
    <property type="term" value="C:protein-DNA complex"/>
    <property type="evidence" value="ECO:0007669"/>
    <property type="project" value="TreeGrafter"/>
</dbReference>
<dbReference type="KEGG" id="psin:CAK95_16890"/>
<dbReference type="Gene3D" id="3.40.190.10">
    <property type="entry name" value="Periplasmic binding protein-like II"/>
    <property type="match status" value="2"/>
</dbReference>
<dbReference type="EMBL" id="CP021112">
    <property type="protein sequence ID" value="ARQ00562.1"/>
    <property type="molecule type" value="Genomic_DNA"/>
</dbReference>
<name>A0A1W6ZT82_9HYPH</name>
<dbReference type="Pfam" id="PF03466">
    <property type="entry name" value="LysR_substrate"/>
    <property type="match status" value="1"/>
</dbReference>
<organism evidence="5 6">
    <name type="scientific">Pseudorhodoplanes sinuspersici</name>
    <dbReference type="NCBI Taxonomy" id="1235591"/>
    <lineage>
        <taxon>Bacteria</taxon>
        <taxon>Pseudomonadati</taxon>
        <taxon>Pseudomonadota</taxon>
        <taxon>Alphaproteobacteria</taxon>
        <taxon>Hyphomicrobiales</taxon>
        <taxon>Pseudorhodoplanes</taxon>
    </lineage>
</organism>